<dbReference type="GO" id="GO:0005576">
    <property type="term" value="C:extracellular region"/>
    <property type="evidence" value="ECO:0007669"/>
    <property type="project" value="UniProtKB-SubCell"/>
</dbReference>
<dbReference type="PROSITE" id="PS51995">
    <property type="entry name" value="ATLF"/>
    <property type="match status" value="2"/>
</dbReference>
<dbReference type="InterPro" id="IPR014781">
    <property type="entry name" value="Anthrax_toxin_lethal/edema_N/C"/>
</dbReference>
<sequence length="745" mass="87242">MLQRKKQYVFFIIIVCIYTLILPFKNNIVYASLDVIEKEKPGRDRDNPKRADLYKQIVKINIQNEDVMGHHTTESIIQNLPTSILDMYKEIGGKIEIISDSLIDHPSLNQVNIQQYKDIEGNRVSLADHYVYAKDGENPMILIKASNAYGENHMYDRNVYYEIGKAIARDVFKQTPKWMVDLVPAFNQIKGDEDGENLLFTDVLKSYNNRFDESFLKQHPDDVQEVFARAFGYYFEPHSRNTLETYAQEMFNYMKKMDETGFERYNQLVKKMMILNKMTVMQTYSDDAINQLIQKQRSGIRKIDDVLTYKLFSQGLEIKFVDFPIPSALNLTLPIHDKQSALNMLEMPYYYDKAANILYIRLEPKEHVSPVTYSTDNLLRGIGRVFYELHADSLIQSIKNSSIQNELNRFIEQDSFLQGLYKTEIDNNRYKIQTDTHTSKQFLIKKDDSNQYPIIQENQEKKVIIKEVTKDKEYILEEQAGTMYLVDPIVKSKIQDHFKKNQSAYFAEIFSRYFSKPEEAKVQQKEMYKLVKNTIDNYVTNSIAPDIQQLDTMILQKMQSLQTKRNENNLTEWEKNSIQFLKESMANIDLAVLSKVSSAKLVFTPNLIFTDNDRLSRVKGNFIYGTTLGRKITYQILPDVFKEDSSIVAIHEMGHLLANYMSERPTNKQVLIDIFNEEKLKNDKLFPDNYPYSHIEEFFAQTFAYYFMTTTTYPGTNQSYSEYLKEKSPNTYQFISDIVKEINNS</sequence>
<dbReference type="Proteomes" id="UP000014018">
    <property type="component" value="Unassembled WGS sequence"/>
</dbReference>
<dbReference type="AlphaFoldDB" id="A0A9W5UZ44"/>
<reference evidence="5 6" key="1">
    <citation type="submission" date="2012-12" db="EMBL/GenBank/DDBJ databases">
        <title>The Genome Sequence of Bacillus cereus VD133.</title>
        <authorList>
            <consortium name="The Broad Institute Genome Sequencing Platform"/>
            <consortium name="The Broad Institute Genome Sequencing Center for Infectious Disease"/>
            <person name="Feldgarden M."/>
            <person name="Van der Auwera G.A."/>
            <person name="Mahillon J."/>
            <person name="Duprez V."/>
            <person name="Timmery S."/>
            <person name="Mattelet C."/>
            <person name="Dierick K."/>
            <person name="Sun M."/>
            <person name="Yu Z."/>
            <person name="Zhu L."/>
            <person name="Hu X."/>
            <person name="Shank E.B."/>
            <person name="Swiecicka I."/>
            <person name="Hansen B.M."/>
            <person name="Andrup L."/>
            <person name="Walker B."/>
            <person name="Young S.K."/>
            <person name="Zeng Q."/>
            <person name="Gargeya S."/>
            <person name="Fitzgerald M."/>
            <person name="Haas B."/>
            <person name="Abouelleil A."/>
            <person name="Alvarado L."/>
            <person name="Arachchi H.M."/>
            <person name="Berlin A.M."/>
            <person name="Chapman S.B."/>
            <person name="Dewar J."/>
            <person name="Goldberg J."/>
            <person name="Griggs A."/>
            <person name="Gujja S."/>
            <person name="Hansen M."/>
            <person name="Howarth C."/>
            <person name="Imamovic A."/>
            <person name="Larimer J."/>
            <person name="McCowan C."/>
            <person name="Murphy C."/>
            <person name="Neiman D."/>
            <person name="Pearson M."/>
            <person name="Priest M."/>
            <person name="Roberts A."/>
            <person name="Saif S."/>
            <person name="Shea T."/>
            <person name="Sisk P."/>
            <person name="Sykes S."/>
            <person name="Wortman J."/>
            <person name="Nusbaum C."/>
            <person name="Birren B."/>
        </authorList>
    </citation>
    <scope>NUCLEOTIDE SEQUENCE [LARGE SCALE GENOMIC DNA]</scope>
    <source>
        <strain evidence="5 6">VD133</strain>
    </source>
</reference>
<dbReference type="InterPro" id="IPR024079">
    <property type="entry name" value="MetalloPept_cat_dom_sf"/>
</dbReference>
<evidence type="ECO:0000313" key="5">
    <source>
        <dbReference type="EMBL" id="EOO24496.1"/>
    </source>
</evidence>
<gene>
    <name evidence="5" type="ORF">IIU_06718</name>
</gene>
<protein>
    <recommendedName>
        <fullName evidence="4">ATLF-like domain-containing protein</fullName>
    </recommendedName>
</protein>
<comment type="caution">
    <text evidence="5">The sequence shown here is derived from an EMBL/GenBank/DDBJ whole genome shotgun (WGS) entry which is preliminary data.</text>
</comment>
<keyword evidence="3" id="KW-0472">Membrane</keyword>
<keyword evidence="3" id="KW-1133">Transmembrane helix</keyword>
<name>A0A9W5UZ44_BACCE</name>
<accession>A0A9W5UZ44</accession>
<feature type="transmembrane region" description="Helical" evidence="3">
    <location>
        <begin position="7"/>
        <end position="24"/>
    </location>
</feature>
<feature type="domain" description="ATLF-like" evidence="4">
    <location>
        <begin position="51"/>
        <end position="259"/>
    </location>
</feature>
<dbReference type="InterPro" id="IPR003541">
    <property type="entry name" value="Anthrax_toxin_lethal/edema"/>
</dbReference>
<dbReference type="Gene3D" id="3.40.390.10">
    <property type="entry name" value="Collagenase (Catalytic Domain)"/>
    <property type="match status" value="2"/>
</dbReference>
<evidence type="ECO:0000256" key="1">
    <source>
        <dbReference type="ARBA" id="ARBA00004613"/>
    </source>
</evidence>
<keyword evidence="3" id="KW-0812">Transmembrane</keyword>
<keyword evidence="2" id="KW-0964">Secreted</keyword>
<dbReference type="GO" id="GO:0008237">
    <property type="term" value="F:metallopeptidase activity"/>
    <property type="evidence" value="ECO:0007669"/>
    <property type="project" value="InterPro"/>
</dbReference>
<dbReference type="EMBL" id="AHFB01000165">
    <property type="protein sequence ID" value="EOO24496.1"/>
    <property type="molecule type" value="Genomic_DNA"/>
</dbReference>
<proteinExistence type="predicted"/>
<comment type="subcellular location">
    <subcellularLocation>
        <location evidence="1">Secreted</location>
    </subcellularLocation>
</comment>
<dbReference type="InterPro" id="IPR047568">
    <property type="entry name" value="ATLF-like_dom"/>
</dbReference>
<evidence type="ECO:0000256" key="3">
    <source>
        <dbReference type="SAM" id="Phobius"/>
    </source>
</evidence>
<evidence type="ECO:0000256" key="2">
    <source>
        <dbReference type="ARBA" id="ARBA00022525"/>
    </source>
</evidence>
<dbReference type="Pfam" id="PF07737">
    <property type="entry name" value="ATLF"/>
    <property type="match status" value="2"/>
</dbReference>
<feature type="domain" description="ATLF-like" evidence="4">
    <location>
        <begin position="544"/>
        <end position="740"/>
    </location>
</feature>
<organism evidence="5 6">
    <name type="scientific">Bacillus cereus VD133</name>
    <dbReference type="NCBI Taxonomy" id="1053233"/>
    <lineage>
        <taxon>Bacteria</taxon>
        <taxon>Bacillati</taxon>
        <taxon>Bacillota</taxon>
        <taxon>Bacilli</taxon>
        <taxon>Bacillales</taxon>
        <taxon>Bacillaceae</taxon>
        <taxon>Bacillus</taxon>
        <taxon>Bacillus cereus group</taxon>
    </lineage>
</organism>
<dbReference type="SUPFAM" id="SSF55486">
    <property type="entry name" value="Metalloproteases ('zincins'), catalytic domain"/>
    <property type="match status" value="2"/>
</dbReference>
<dbReference type="GO" id="GO:0046872">
    <property type="term" value="F:metal ion binding"/>
    <property type="evidence" value="ECO:0007669"/>
    <property type="project" value="InterPro"/>
</dbReference>
<dbReference type="CDD" id="cd20185">
    <property type="entry name" value="M34_PABD"/>
    <property type="match status" value="1"/>
</dbReference>
<dbReference type="PRINTS" id="PR01392">
    <property type="entry name" value="ANTHRAXTOXNA"/>
</dbReference>
<dbReference type="RefSeq" id="WP_016110416.1">
    <property type="nucleotide sequence ID" value="NZ_KB976175.1"/>
</dbReference>
<evidence type="ECO:0000259" key="4">
    <source>
        <dbReference type="PROSITE" id="PS51995"/>
    </source>
</evidence>
<evidence type="ECO:0000313" key="6">
    <source>
        <dbReference type="Proteomes" id="UP000014018"/>
    </source>
</evidence>